<name>A0A1R2BX72_9CILI</name>
<evidence type="ECO:0000313" key="2">
    <source>
        <dbReference type="EMBL" id="OMJ81403.1"/>
    </source>
</evidence>
<dbReference type="SUPFAM" id="SSF52799">
    <property type="entry name" value="(Phosphotyrosine protein) phosphatases II"/>
    <property type="match status" value="1"/>
</dbReference>
<dbReference type="AlphaFoldDB" id="A0A1R2BX72"/>
<feature type="compositionally biased region" description="Basic residues" evidence="1">
    <location>
        <begin position="10"/>
        <end position="20"/>
    </location>
</feature>
<feature type="region of interest" description="Disordered" evidence="1">
    <location>
        <begin position="1"/>
        <end position="30"/>
    </location>
</feature>
<dbReference type="OrthoDB" id="10252009at2759"/>
<sequence>MTDASTPTHVKSKLSPKSRVKSNNSLSKTGRHSFLLNTRKSIKQSLKLSPETKNIALDISKKKIEEDENLLRPKYLAQQLPSGPDKSHKNECNCKIAEIPYNLHTSYIISFNKIFISCRVAAGDFPSLLKFNIYAVLTFGEEPNHFPSLKGGYLKINYDGHSFGKTFVMASRFLNTQITKGNVLIHDDSGNGICCVIIMAYLIKETKISYSNMIELMGKIRPNFKPDSGQEKYIRSFEKLQT</sequence>
<keyword evidence="3" id="KW-1185">Reference proteome</keyword>
<organism evidence="2 3">
    <name type="scientific">Stentor coeruleus</name>
    <dbReference type="NCBI Taxonomy" id="5963"/>
    <lineage>
        <taxon>Eukaryota</taxon>
        <taxon>Sar</taxon>
        <taxon>Alveolata</taxon>
        <taxon>Ciliophora</taxon>
        <taxon>Postciliodesmatophora</taxon>
        <taxon>Heterotrichea</taxon>
        <taxon>Heterotrichida</taxon>
        <taxon>Stentoridae</taxon>
        <taxon>Stentor</taxon>
    </lineage>
</organism>
<dbReference type="EMBL" id="MPUH01000382">
    <property type="protein sequence ID" value="OMJ81403.1"/>
    <property type="molecule type" value="Genomic_DNA"/>
</dbReference>
<dbReference type="InterPro" id="IPR029021">
    <property type="entry name" value="Prot-tyrosine_phosphatase-like"/>
</dbReference>
<comment type="caution">
    <text evidence="2">The sequence shown here is derived from an EMBL/GenBank/DDBJ whole genome shotgun (WGS) entry which is preliminary data.</text>
</comment>
<evidence type="ECO:0008006" key="4">
    <source>
        <dbReference type="Google" id="ProtNLM"/>
    </source>
</evidence>
<dbReference type="Proteomes" id="UP000187209">
    <property type="component" value="Unassembled WGS sequence"/>
</dbReference>
<evidence type="ECO:0000313" key="3">
    <source>
        <dbReference type="Proteomes" id="UP000187209"/>
    </source>
</evidence>
<evidence type="ECO:0000256" key="1">
    <source>
        <dbReference type="SAM" id="MobiDB-lite"/>
    </source>
</evidence>
<gene>
    <name evidence="2" type="ORF">SteCoe_18136</name>
</gene>
<dbReference type="CDD" id="cd14498">
    <property type="entry name" value="DSP"/>
    <property type="match status" value="1"/>
</dbReference>
<proteinExistence type="predicted"/>
<reference evidence="2 3" key="1">
    <citation type="submission" date="2016-11" db="EMBL/GenBank/DDBJ databases">
        <title>The macronuclear genome of Stentor coeruleus: a giant cell with tiny introns.</title>
        <authorList>
            <person name="Slabodnick M."/>
            <person name="Ruby J.G."/>
            <person name="Reiff S.B."/>
            <person name="Swart E.C."/>
            <person name="Gosai S."/>
            <person name="Prabakaran S."/>
            <person name="Witkowska E."/>
            <person name="Larue G.E."/>
            <person name="Fisher S."/>
            <person name="Freeman R.M."/>
            <person name="Gunawardena J."/>
            <person name="Chu W."/>
            <person name="Stover N.A."/>
            <person name="Gregory B.D."/>
            <person name="Nowacki M."/>
            <person name="Derisi J."/>
            <person name="Roy S.W."/>
            <person name="Marshall W.F."/>
            <person name="Sood P."/>
        </authorList>
    </citation>
    <scope>NUCLEOTIDE SEQUENCE [LARGE SCALE GENOMIC DNA]</scope>
    <source>
        <strain evidence="2">WM001</strain>
    </source>
</reference>
<dbReference type="Gene3D" id="3.90.190.10">
    <property type="entry name" value="Protein tyrosine phosphatase superfamily"/>
    <property type="match status" value="1"/>
</dbReference>
<protein>
    <recommendedName>
        <fullName evidence="4">Tyrosine-protein phosphatase domain-containing protein</fullName>
    </recommendedName>
</protein>
<accession>A0A1R2BX72</accession>